<feature type="domain" description="TonB-dependent receptor plug" evidence="11">
    <location>
        <begin position="106"/>
        <end position="220"/>
    </location>
</feature>
<dbReference type="InterPro" id="IPR023996">
    <property type="entry name" value="TonB-dep_OMP_SusC/RagA"/>
</dbReference>
<keyword evidence="5 9" id="KW-0798">TonB box</keyword>
<evidence type="ECO:0000256" key="2">
    <source>
        <dbReference type="ARBA" id="ARBA00022448"/>
    </source>
</evidence>
<dbReference type="InterPro" id="IPR037066">
    <property type="entry name" value="Plug_dom_sf"/>
</dbReference>
<sequence>MALLLSLALPGFAQKIAVHGYVDDELGEPLIGATVMEKGTSNGTATDIDGNFTISVDPKAILVISYIGYDPMEVPVDGRTEIKITMKENATMLAETVVIGYGSVKKSDATGSVAIVKPDEVEAGLATSVQDMLVGQTPGVVVTTAGGPSGSANIRIRGGASLSATNDPLIVLDGVPLSQDTPLGMGSPLAMINPESIESMTVLKDASATAIYGSRASNGVIIITTKKGTAGKPKVTFAANFFVDYARKTQKVLNAADFSQLIVNKFGADSSAAGYLGDTSTDWQDQIYRTTFSSDYTLSISGTAGNLPYRVDGSFTNNNGIIKNSGMNRGTVGFTLTPRLFDDHLKINATAKGYYIRNNWSQDAAIGQAVSFNPTIPVHTYYPISGGTAAGEFQYLFNGYTEPFTVAGGTANLENNATYNPVATIEQTKNYSNVWRSNGNLQLDYSFHFLPELHANLNLGYDVTKSDDYYTAAPNSHMAWKDNENYGGGYSNHKYAFRSNTLLEFYLNYKKEFEAAKSMLDATAGYTWSRDAANGWNTGASSNTNIADTQGLSAAQMDPNGGYILNYNPSTADQVGKPFKKDDKDPDGNYHWKNHLQLLSFFGRVNYTFMDRYLFTATVRGDATSRFSKENRWGVFPAVALGWRIDQEEFMSRASGWLSDLKLRLGWGETGQQAVGSYYNYIPTVTPSQPGSYYPNGTGGWLIPFFPDGYNKNLKWETTTTWNVGLDFGFLNNRISGNIEWYLRKTRDLLSTVPVPAGSSTVNYLPQNIGDMENYGVEFNISAKPIVTDDFTWTLSYNIGWNHNEITNLDGNEFAVGGGGGVTGSNVQIQREGYPAYSFNLYQQVYDEAGRPIEGAYVDQNGDGVIDTHDLVVRYSKDPKVTMTFGSNFRYKKWDFGFNLRASIGNYVYADALRGGSLLDGLFRNNQLSNIYQTDQYFNVNQPYSDYWVRNASFLRCDNITLGYTFDNLLNDKMNLRLFAGVQNPFVITKYKGLDPEVFSGVDGNIYPRATTWSLGLVANF</sequence>
<dbReference type="PROSITE" id="PS52016">
    <property type="entry name" value="TONB_DEPENDENT_REC_3"/>
    <property type="match status" value="1"/>
</dbReference>
<comment type="similarity">
    <text evidence="8 9">Belongs to the TonB-dependent receptor family.</text>
</comment>
<keyword evidence="7 8" id="KW-0998">Cell outer membrane</keyword>
<dbReference type="InterPro" id="IPR018247">
    <property type="entry name" value="EF_Hand_1_Ca_BS"/>
</dbReference>
<organism evidence="12">
    <name type="scientific">uncultured Muribaculaceae bacterium</name>
    <dbReference type="NCBI Taxonomy" id="2301481"/>
    <lineage>
        <taxon>Bacteria</taxon>
        <taxon>Pseudomonadati</taxon>
        <taxon>Bacteroidota</taxon>
        <taxon>Bacteroidia</taxon>
        <taxon>Bacteroidales</taxon>
        <taxon>Muribaculaceae</taxon>
        <taxon>environmental samples</taxon>
    </lineage>
</organism>
<feature type="domain" description="TonB-dependent receptor-like beta-barrel" evidence="10">
    <location>
        <begin position="388"/>
        <end position="984"/>
    </location>
</feature>
<name>A0A6G8F3M8_9BACT</name>
<keyword evidence="2 8" id="KW-0813">Transport</keyword>
<dbReference type="Gene3D" id="2.60.40.1120">
    <property type="entry name" value="Carboxypeptidase-like, regulatory domain"/>
    <property type="match status" value="1"/>
</dbReference>
<keyword evidence="4 8" id="KW-0812">Transmembrane</keyword>
<dbReference type="Gene3D" id="2.170.130.10">
    <property type="entry name" value="TonB-dependent receptor, plug domain"/>
    <property type="match status" value="1"/>
</dbReference>
<evidence type="ECO:0000256" key="7">
    <source>
        <dbReference type="ARBA" id="ARBA00023237"/>
    </source>
</evidence>
<keyword evidence="3 8" id="KW-1134">Transmembrane beta strand</keyword>
<proteinExistence type="inferred from homology"/>
<dbReference type="Gene3D" id="2.40.170.20">
    <property type="entry name" value="TonB-dependent receptor, beta-barrel domain"/>
    <property type="match status" value="1"/>
</dbReference>
<reference evidence="12" key="1">
    <citation type="journal article" date="2020" name="J. ISSAAS">
        <title>Lactobacilli and other gastrointestinal microbiota of Peromyscus leucopus, reservoir host for agents of Lyme disease and other zoonoses in North America.</title>
        <authorList>
            <person name="Milovic A."/>
            <person name="Bassam K."/>
            <person name="Shao H."/>
            <person name="Chatzistamou I."/>
            <person name="Tufts D.M."/>
            <person name="Diuk-Wasser M."/>
            <person name="Barbour A.G."/>
        </authorList>
    </citation>
    <scope>NUCLEOTIDE SEQUENCE</scope>
    <source>
        <strain evidence="12">LL71</strain>
    </source>
</reference>
<evidence type="ECO:0000259" key="10">
    <source>
        <dbReference type="Pfam" id="PF00593"/>
    </source>
</evidence>
<dbReference type="AlphaFoldDB" id="A0A6G8F3M8"/>
<dbReference type="NCBIfam" id="TIGR04056">
    <property type="entry name" value="OMP_RagA_SusC"/>
    <property type="match status" value="1"/>
</dbReference>
<dbReference type="NCBIfam" id="TIGR04057">
    <property type="entry name" value="SusC_RagA_signa"/>
    <property type="match status" value="1"/>
</dbReference>
<dbReference type="SUPFAM" id="SSF49464">
    <property type="entry name" value="Carboxypeptidase regulatory domain-like"/>
    <property type="match status" value="1"/>
</dbReference>
<dbReference type="EMBL" id="MT002444">
    <property type="protein sequence ID" value="QIM10843.1"/>
    <property type="molecule type" value="Genomic_DNA"/>
</dbReference>
<dbReference type="InterPro" id="IPR008969">
    <property type="entry name" value="CarboxyPept-like_regulatory"/>
</dbReference>
<accession>A0A6G8F3M8</accession>
<evidence type="ECO:0000256" key="9">
    <source>
        <dbReference type="RuleBase" id="RU003357"/>
    </source>
</evidence>
<evidence type="ECO:0000256" key="8">
    <source>
        <dbReference type="PROSITE-ProRule" id="PRU01360"/>
    </source>
</evidence>
<dbReference type="InterPro" id="IPR012910">
    <property type="entry name" value="Plug_dom"/>
</dbReference>
<dbReference type="InterPro" id="IPR023997">
    <property type="entry name" value="TonB-dep_OMP_SusC/RagA_CS"/>
</dbReference>
<dbReference type="GO" id="GO:0009279">
    <property type="term" value="C:cell outer membrane"/>
    <property type="evidence" value="ECO:0007669"/>
    <property type="project" value="UniProtKB-SubCell"/>
</dbReference>
<evidence type="ECO:0000259" key="11">
    <source>
        <dbReference type="Pfam" id="PF07715"/>
    </source>
</evidence>
<evidence type="ECO:0000256" key="4">
    <source>
        <dbReference type="ARBA" id="ARBA00022692"/>
    </source>
</evidence>
<gene>
    <name evidence="12" type="ORF">Muribac1_0520</name>
</gene>
<evidence type="ECO:0000256" key="3">
    <source>
        <dbReference type="ARBA" id="ARBA00022452"/>
    </source>
</evidence>
<dbReference type="Pfam" id="PF13715">
    <property type="entry name" value="CarbopepD_reg_2"/>
    <property type="match status" value="1"/>
</dbReference>
<evidence type="ECO:0000256" key="5">
    <source>
        <dbReference type="ARBA" id="ARBA00023077"/>
    </source>
</evidence>
<keyword evidence="6 8" id="KW-0472">Membrane</keyword>
<evidence type="ECO:0000256" key="6">
    <source>
        <dbReference type="ARBA" id="ARBA00023136"/>
    </source>
</evidence>
<dbReference type="Pfam" id="PF07715">
    <property type="entry name" value="Plug"/>
    <property type="match status" value="1"/>
</dbReference>
<dbReference type="InterPro" id="IPR039426">
    <property type="entry name" value="TonB-dep_rcpt-like"/>
</dbReference>
<comment type="subcellular location">
    <subcellularLocation>
        <location evidence="1 8">Cell outer membrane</location>
        <topology evidence="1 8">Multi-pass membrane protein</topology>
    </subcellularLocation>
</comment>
<dbReference type="Pfam" id="PF00593">
    <property type="entry name" value="TonB_dep_Rec_b-barrel"/>
    <property type="match status" value="1"/>
</dbReference>
<protein>
    <submittedName>
        <fullName evidence="12">SusC/RagA family TonB-linked outer membrane protein</fullName>
    </submittedName>
</protein>
<dbReference type="FunFam" id="2.60.40.1120:FF:000003">
    <property type="entry name" value="Outer membrane protein Omp121"/>
    <property type="match status" value="1"/>
</dbReference>
<dbReference type="InterPro" id="IPR000531">
    <property type="entry name" value="Beta-barrel_TonB"/>
</dbReference>
<dbReference type="InterPro" id="IPR036942">
    <property type="entry name" value="Beta-barrel_TonB_sf"/>
</dbReference>
<dbReference type="PROSITE" id="PS00018">
    <property type="entry name" value="EF_HAND_1"/>
    <property type="match status" value="1"/>
</dbReference>
<evidence type="ECO:0000256" key="1">
    <source>
        <dbReference type="ARBA" id="ARBA00004571"/>
    </source>
</evidence>
<evidence type="ECO:0000313" key="12">
    <source>
        <dbReference type="EMBL" id="QIM10843.1"/>
    </source>
</evidence>
<dbReference type="SUPFAM" id="SSF56935">
    <property type="entry name" value="Porins"/>
    <property type="match status" value="1"/>
</dbReference>